<name>A0A9P0Z0L7_CUSEU</name>
<sequence>MVLGWGVFREWGVQMGEGSGSGMCMGEALMVAGIAVVKIIVCHCRDVTAVVGGGDVTVTTDWGADVIAGMSLRRCHYSRLRFSGGGDHRWEEVVDVTVYLSL</sequence>
<dbReference type="AlphaFoldDB" id="A0A9P0Z0L7"/>
<proteinExistence type="predicted"/>
<keyword evidence="2" id="KW-1185">Reference proteome</keyword>
<reference evidence="1" key="1">
    <citation type="submission" date="2022-07" db="EMBL/GenBank/DDBJ databases">
        <authorList>
            <person name="Macas J."/>
            <person name="Novak P."/>
            <person name="Neumann P."/>
        </authorList>
    </citation>
    <scope>NUCLEOTIDE SEQUENCE</scope>
</reference>
<accession>A0A9P0Z0L7</accession>
<dbReference type="EMBL" id="CAMAPE010000017">
    <property type="protein sequence ID" value="CAH9084261.1"/>
    <property type="molecule type" value="Genomic_DNA"/>
</dbReference>
<evidence type="ECO:0000313" key="1">
    <source>
        <dbReference type="EMBL" id="CAH9084261.1"/>
    </source>
</evidence>
<gene>
    <name evidence="1" type="ORF">CEURO_LOCUS8938</name>
</gene>
<dbReference type="Proteomes" id="UP001152484">
    <property type="component" value="Unassembled WGS sequence"/>
</dbReference>
<comment type="caution">
    <text evidence="1">The sequence shown here is derived from an EMBL/GenBank/DDBJ whole genome shotgun (WGS) entry which is preliminary data.</text>
</comment>
<protein>
    <submittedName>
        <fullName evidence="1">Uncharacterized protein</fullName>
    </submittedName>
</protein>
<organism evidence="1 2">
    <name type="scientific">Cuscuta europaea</name>
    <name type="common">European dodder</name>
    <dbReference type="NCBI Taxonomy" id="41803"/>
    <lineage>
        <taxon>Eukaryota</taxon>
        <taxon>Viridiplantae</taxon>
        <taxon>Streptophyta</taxon>
        <taxon>Embryophyta</taxon>
        <taxon>Tracheophyta</taxon>
        <taxon>Spermatophyta</taxon>
        <taxon>Magnoliopsida</taxon>
        <taxon>eudicotyledons</taxon>
        <taxon>Gunneridae</taxon>
        <taxon>Pentapetalae</taxon>
        <taxon>asterids</taxon>
        <taxon>lamiids</taxon>
        <taxon>Solanales</taxon>
        <taxon>Convolvulaceae</taxon>
        <taxon>Cuscuteae</taxon>
        <taxon>Cuscuta</taxon>
        <taxon>Cuscuta subgen. Cuscuta</taxon>
    </lineage>
</organism>
<evidence type="ECO:0000313" key="2">
    <source>
        <dbReference type="Proteomes" id="UP001152484"/>
    </source>
</evidence>